<evidence type="ECO:0000256" key="1">
    <source>
        <dbReference type="SAM" id="Phobius"/>
    </source>
</evidence>
<proteinExistence type="predicted"/>
<evidence type="ECO:0000313" key="3">
    <source>
        <dbReference type="Proteomes" id="UP000217265"/>
    </source>
</evidence>
<keyword evidence="3" id="KW-1185">Reference proteome</keyword>
<protein>
    <submittedName>
        <fullName evidence="2">Uncharacterized protein</fullName>
    </submittedName>
</protein>
<keyword evidence="1" id="KW-0472">Membrane</keyword>
<keyword evidence="1" id="KW-0812">Transmembrane</keyword>
<accession>A0A290QHF8</accession>
<dbReference type="OrthoDB" id="199639at2"/>
<dbReference type="EMBL" id="CP023344">
    <property type="protein sequence ID" value="ATC65736.1"/>
    <property type="molecule type" value="Genomic_DNA"/>
</dbReference>
<evidence type="ECO:0000313" key="2">
    <source>
        <dbReference type="EMBL" id="ATC65736.1"/>
    </source>
</evidence>
<gene>
    <name evidence="2" type="ORF">CMV30_18270</name>
</gene>
<dbReference type="Proteomes" id="UP000217265">
    <property type="component" value="Chromosome"/>
</dbReference>
<reference evidence="2 3" key="1">
    <citation type="submission" date="2017-09" db="EMBL/GenBank/DDBJ databases">
        <title>Complete genome sequence of Verrucomicrobial strain HZ-65, isolated from freshwater.</title>
        <authorList>
            <person name="Choi A."/>
        </authorList>
    </citation>
    <scope>NUCLEOTIDE SEQUENCE [LARGE SCALE GENOMIC DNA]</scope>
    <source>
        <strain evidence="2 3">HZ-65</strain>
    </source>
</reference>
<organism evidence="2 3">
    <name type="scientific">Nibricoccus aquaticus</name>
    <dbReference type="NCBI Taxonomy" id="2576891"/>
    <lineage>
        <taxon>Bacteria</taxon>
        <taxon>Pseudomonadati</taxon>
        <taxon>Verrucomicrobiota</taxon>
        <taxon>Opitutia</taxon>
        <taxon>Opitutales</taxon>
        <taxon>Opitutaceae</taxon>
        <taxon>Nibricoccus</taxon>
    </lineage>
</organism>
<sequence length="61" mass="7210">MFRRLLFENWASIFTLIAFITSASIYVSFALRALRMRRVQIKQLAFLPLANDSHDLRRHDA</sequence>
<dbReference type="RefSeq" id="WP_096057365.1">
    <property type="nucleotide sequence ID" value="NZ_CP023344.1"/>
</dbReference>
<dbReference type="AlphaFoldDB" id="A0A290QHF8"/>
<dbReference type="KEGG" id="vbh:CMV30_18270"/>
<keyword evidence="1" id="KW-1133">Transmembrane helix</keyword>
<name>A0A290QHF8_9BACT</name>
<feature type="transmembrane region" description="Helical" evidence="1">
    <location>
        <begin position="12"/>
        <end position="34"/>
    </location>
</feature>